<evidence type="ECO:0000256" key="4">
    <source>
        <dbReference type="ARBA" id="ARBA00022448"/>
    </source>
</evidence>
<evidence type="ECO:0000259" key="15">
    <source>
        <dbReference type="PROSITE" id="PS50893"/>
    </source>
</evidence>
<keyword evidence="9" id="KW-1278">Translocase</keyword>
<feature type="domain" description="ABC transmembrane type-1" evidence="16">
    <location>
        <begin position="89"/>
        <end position="409"/>
    </location>
</feature>
<comment type="catalytic activity">
    <reaction evidence="13">
        <text>ATP + H2O + xenobioticSide 1 = ADP + phosphate + xenobioticSide 2.</text>
        <dbReference type="EC" id="7.6.2.2"/>
    </reaction>
</comment>
<keyword evidence="5 14" id="KW-0812">Transmembrane</keyword>
<sequence length="1307" mass="144965">MPSGTYTVNQDSCKNGFSNKYKQERCGHVEDIELPSIIMSASINPGISNSTLNLNKTIVKMKYITGVNVKPGIFHIFRYADIWDKILMIVGVITSLATGASLPVLAMFFGQMTNTFIRQTAARNPITVTTPSYSYNFTSFNATTAEVDSSLPPLSPQEFDQYMTTYSLYYLYIGIVVLIAAFVQTWCWEMACERQVYRLRNVFFSQIIRQDITWFDTNQSGDLTTKLFDDLERIREGISSKFSILTQYISTFVSGLLIGFYISPELTGLLLFVGPIIIGITAYLSQNSSAASCKEQIKYAAAGSIAEEVFTAIRTVAAFGLEKKVISGYTAALKEGSKIAIRRYRIFSIGLGTMFMLMYIGYGVAFYYGAKLVARGEATPGTVFTVFFSVMSGAFSVGNALPYMNAVTTAMGVARNLYGVIDRVPEIDASSKSGKKPKDITGKIEVKNVEFSYPSRPTIKVLNGLNLTIEPGQTVALVGSSGAGKSTIIGLLLRFYDPEAGQIYLDSNKLSDLNVHWLRDQIGLVSQEPILFGVSISDNIRYGREDVTDEELVEAASQAMAHDFIKELPNGYNTFVGDRGCQLSGGQKQRIAIARALVRNPKILLLDEATSALDSQSEGIVQKALDRVMKGRTTIIVAHRLSTIKNADVIHAMKNGKIVESGTHDDLMHKKGVYHNLVVSQLKVSDKNQEDSTCRQEYDNACANYEEMSENQSTCGESVLDENKKNSKYCMWKLIKVNSPEWAYLLFGCIGCIINGGLVPIYAYFYGQVFECLTLKGEALEREATFWSAMFVLLGVASGLAILCQTWLLTFAAEKLMMRLRVLAFTNILRQAVGWFDDKESSPGCLTTKLARDAPVVKAAGGMRAGQVMSAVVTITSAVCIAFIYGWKLAMILVIAVPFIIGAGYQQQMSLRKNQRRDAKFMDEAGRIATESVQNVRTVQSLGKEKKFVDLYRESLKIPNREAKKQTYLYATLFALSQSITYILYSIAFKYGSYLVLQEEMTPSAVYRVFFALSFSAHSVGHTMAFLQDYAKAKHSASIIFQLIEKPTEIDSQSNDGYTPEITGKISFRGVHFSYPTRRANKILNHMDFTVESGKTLALVGESGCGKSTVISLLERFYNPSCGTIEIDDCDIRNMNIQHLRKNIGLVTQEPVLFDCSIKENISHGVCDNNVNFDMIVEAAKKANAHNFIMSLPQGYDTIAGDRGMQLSGGQKQRIAIARALIKNPKILLLDEATSALDTENEKVVQEALDEARKGRTCIIIAHRLSTIQTADIIGVVRRGQIIEIGTHEELFEMNGCYYELIKRQHM</sequence>
<reference evidence="17" key="1">
    <citation type="submission" date="2018-04" db="EMBL/GenBank/DDBJ databases">
        <title>Transcriptome assembly of Sipha flava.</title>
        <authorList>
            <person name="Scully E.D."/>
            <person name="Geib S.M."/>
            <person name="Palmer N.A."/>
            <person name="Koch K."/>
            <person name="Bradshaw J."/>
            <person name="Heng-Moss T."/>
            <person name="Sarath G."/>
        </authorList>
    </citation>
    <scope>NUCLEOTIDE SEQUENCE</scope>
</reference>
<keyword evidence="6" id="KW-0677">Repeat</keyword>
<keyword evidence="4" id="KW-0813">Transport</keyword>
<dbReference type="InterPro" id="IPR039421">
    <property type="entry name" value="Type_1_exporter"/>
</dbReference>
<dbReference type="PANTHER" id="PTHR43394:SF27">
    <property type="entry name" value="ATP-DEPENDENT TRANSLOCASE ABCB1-LIKE"/>
    <property type="match status" value="1"/>
</dbReference>
<dbReference type="Proteomes" id="UP000694846">
    <property type="component" value="Unplaced"/>
</dbReference>
<keyword evidence="7" id="KW-0547">Nucleotide-binding</keyword>
<dbReference type="GO" id="GO:0017085">
    <property type="term" value="P:response to insecticide"/>
    <property type="evidence" value="ECO:0007669"/>
    <property type="project" value="UniProtKB-ARBA"/>
</dbReference>
<dbReference type="GO" id="GO:0015421">
    <property type="term" value="F:ABC-type oligopeptide transporter activity"/>
    <property type="evidence" value="ECO:0007669"/>
    <property type="project" value="TreeGrafter"/>
</dbReference>
<keyword evidence="11 14" id="KW-0472">Membrane</keyword>
<dbReference type="Pfam" id="PF00005">
    <property type="entry name" value="ABC_tran"/>
    <property type="match status" value="2"/>
</dbReference>
<evidence type="ECO:0000256" key="2">
    <source>
        <dbReference type="ARBA" id="ARBA00007577"/>
    </source>
</evidence>
<feature type="domain" description="ABC transporter" evidence="15">
    <location>
        <begin position="1066"/>
        <end position="1304"/>
    </location>
</feature>
<proteinExistence type="inferred from homology"/>
<keyword evidence="12" id="KW-0325">Glycoprotein</keyword>
<dbReference type="OrthoDB" id="6500128at2759"/>
<dbReference type="GO" id="GO:0005524">
    <property type="term" value="F:ATP binding"/>
    <property type="evidence" value="ECO:0007669"/>
    <property type="project" value="UniProtKB-KW"/>
</dbReference>
<feature type="transmembrane region" description="Helical" evidence="14">
    <location>
        <begin position="891"/>
        <end position="907"/>
    </location>
</feature>
<name>A0A2S2QT24_9HEMI</name>
<evidence type="ECO:0000256" key="8">
    <source>
        <dbReference type="ARBA" id="ARBA00022840"/>
    </source>
</evidence>
<dbReference type="SMART" id="SM00382">
    <property type="entry name" value="AAA"/>
    <property type="match status" value="2"/>
</dbReference>
<dbReference type="CDD" id="cd03249">
    <property type="entry name" value="ABC_MTABC3_MDL1_MDL2"/>
    <property type="match status" value="2"/>
</dbReference>
<evidence type="ECO:0000256" key="1">
    <source>
        <dbReference type="ARBA" id="ARBA00004141"/>
    </source>
</evidence>
<dbReference type="GO" id="GO:0097254">
    <property type="term" value="P:renal tubular secretion"/>
    <property type="evidence" value="ECO:0007669"/>
    <property type="project" value="UniProtKB-ARBA"/>
</dbReference>
<comment type="similarity">
    <text evidence="2">Belongs to the ABC transporter superfamily. ABCB family. Multidrug resistance exporter (TC 3.A.1.201) subfamily.</text>
</comment>
<feature type="transmembrane region" description="Helical" evidence="14">
    <location>
        <begin position="1005"/>
        <end position="1027"/>
    </location>
</feature>
<dbReference type="PROSITE" id="PS00211">
    <property type="entry name" value="ABC_TRANSPORTER_1"/>
    <property type="match status" value="2"/>
</dbReference>
<dbReference type="InterPro" id="IPR003439">
    <property type="entry name" value="ABC_transporter-like_ATP-bd"/>
</dbReference>
<reference evidence="19" key="2">
    <citation type="submission" date="2025-04" db="UniProtKB">
        <authorList>
            <consortium name="RefSeq"/>
        </authorList>
    </citation>
    <scope>IDENTIFICATION</scope>
    <source>
        <tissue evidence="19">Whole body</tissue>
    </source>
</reference>
<feature type="transmembrane region" description="Helical" evidence="14">
    <location>
        <begin position="169"/>
        <end position="188"/>
    </location>
</feature>
<dbReference type="GO" id="GO:0090374">
    <property type="term" value="P:oligopeptide export from mitochondrion"/>
    <property type="evidence" value="ECO:0007669"/>
    <property type="project" value="TreeGrafter"/>
</dbReference>
<evidence type="ECO:0000313" key="19">
    <source>
        <dbReference type="RefSeq" id="XP_025409006.1"/>
    </source>
</evidence>
<dbReference type="InterPro" id="IPR011527">
    <property type="entry name" value="ABC1_TM_dom"/>
</dbReference>
<protein>
    <recommendedName>
        <fullName evidence="3">ABC-type xenobiotic transporter</fullName>
        <ecNumber evidence="3">7.6.2.2</ecNumber>
    </recommendedName>
</protein>
<dbReference type="PANTHER" id="PTHR43394">
    <property type="entry name" value="ATP-DEPENDENT PERMEASE MDL1, MITOCHONDRIAL"/>
    <property type="match status" value="1"/>
</dbReference>
<dbReference type="GO" id="GO:0005743">
    <property type="term" value="C:mitochondrial inner membrane"/>
    <property type="evidence" value="ECO:0007669"/>
    <property type="project" value="TreeGrafter"/>
</dbReference>
<feature type="transmembrane region" description="Helical" evidence="14">
    <location>
        <begin position="346"/>
        <end position="370"/>
    </location>
</feature>
<dbReference type="Pfam" id="PF00664">
    <property type="entry name" value="ABC_membrane"/>
    <property type="match status" value="2"/>
</dbReference>
<evidence type="ECO:0000256" key="7">
    <source>
        <dbReference type="ARBA" id="ARBA00022741"/>
    </source>
</evidence>
<evidence type="ECO:0000256" key="10">
    <source>
        <dbReference type="ARBA" id="ARBA00022989"/>
    </source>
</evidence>
<evidence type="ECO:0000313" key="18">
    <source>
        <dbReference type="Proteomes" id="UP000694846"/>
    </source>
</evidence>
<dbReference type="FunFam" id="1.20.1560.10:FF:000121">
    <property type="entry name" value="ABC transporter B family member 9"/>
    <property type="match status" value="1"/>
</dbReference>
<dbReference type="EMBL" id="GGMS01011723">
    <property type="protein sequence ID" value="MBY80926.1"/>
    <property type="molecule type" value="Transcribed_RNA"/>
</dbReference>
<evidence type="ECO:0000256" key="14">
    <source>
        <dbReference type="SAM" id="Phobius"/>
    </source>
</evidence>
<feature type="transmembrane region" description="Helical" evidence="14">
    <location>
        <begin position="382"/>
        <end position="401"/>
    </location>
</feature>
<dbReference type="CDD" id="cd18577">
    <property type="entry name" value="ABC_6TM_Pgp_ABCB1_D1_like"/>
    <property type="match status" value="1"/>
</dbReference>
<evidence type="ECO:0000256" key="5">
    <source>
        <dbReference type="ARBA" id="ARBA00022692"/>
    </source>
</evidence>
<feature type="domain" description="ABC transporter" evidence="15">
    <location>
        <begin position="444"/>
        <end position="680"/>
    </location>
</feature>
<dbReference type="RefSeq" id="XP_025409006.1">
    <property type="nucleotide sequence ID" value="XM_025553221.1"/>
</dbReference>
<evidence type="ECO:0000256" key="3">
    <source>
        <dbReference type="ARBA" id="ARBA00012191"/>
    </source>
</evidence>
<dbReference type="InterPro" id="IPR036640">
    <property type="entry name" value="ABC1_TM_sf"/>
</dbReference>
<dbReference type="PROSITE" id="PS50893">
    <property type="entry name" value="ABC_TRANSPORTER_2"/>
    <property type="match status" value="2"/>
</dbReference>
<dbReference type="SUPFAM" id="SSF52540">
    <property type="entry name" value="P-loop containing nucleoside triphosphate hydrolases"/>
    <property type="match status" value="2"/>
</dbReference>
<feature type="transmembrane region" description="Helical" evidence="14">
    <location>
        <begin position="742"/>
        <end position="766"/>
    </location>
</feature>
<evidence type="ECO:0000256" key="11">
    <source>
        <dbReference type="ARBA" id="ARBA00023136"/>
    </source>
</evidence>
<keyword evidence="8" id="KW-0067">ATP-binding</keyword>
<comment type="subcellular location">
    <subcellularLocation>
        <location evidence="1">Membrane</location>
        <topology evidence="1">Multi-pass membrane protein</topology>
    </subcellularLocation>
</comment>
<dbReference type="FunFam" id="3.40.50.300:FF:000479">
    <property type="entry name" value="Multidrug resistance protein 1A"/>
    <property type="match status" value="1"/>
</dbReference>
<dbReference type="EC" id="7.6.2.2" evidence="3"/>
<dbReference type="GO" id="GO:0016887">
    <property type="term" value="F:ATP hydrolysis activity"/>
    <property type="evidence" value="ECO:0007669"/>
    <property type="project" value="InterPro"/>
</dbReference>
<feature type="transmembrane region" description="Helical" evidence="14">
    <location>
        <begin position="86"/>
        <end position="109"/>
    </location>
</feature>
<dbReference type="InterPro" id="IPR003593">
    <property type="entry name" value="AAA+_ATPase"/>
</dbReference>
<dbReference type="CDD" id="cd18578">
    <property type="entry name" value="ABC_6TM_Pgp_ABCB1_D2_like"/>
    <property type="match status" value="1"/>
</dbReference>
<evidence type="ECO:0000256" key="13">
    <source>
        <dbReference type="ARBA" id="ARBA00034018"/>
    </source>
</evidence>
<evidence type="ECO:0000259" key="16">
    <source>
        <dbReference type="PROSITE" id="PS50929"/>
    </source>
</evidence>
<dbReference type="Gene3D" id="1.20.1560.10">
    <property type="entry name" value="ABC transporter type 1, transmembrane domain"/>
    <property type="match status" value="1"/>
</dbReference>
<dbReference type="SUPFAM" id="SSF90123">
    <property type="entry name" value="ABC transporter transmembrane region"/>
    <property type="match status" value="2"/>
</dbReference>
<keyword evidence="10 14" id="KW-1133">Transmembrane helix</keyword>
<feature type="transmembrane region" description="Helical" evidence="14">
    <location>
        <begin position="786"/>
        <end position="811"/>
    </location>
</feature>
<evidence type="ECO:0000256" key="12">
    <source>
        <dbReference type="ARBA" id="ARBA00023180"/>
    </source>
</evidence>
<dbReference type="Gene3D" id="3.40.50.300">
    <property type="entry name" value="P-loop containing nucleotide triphosphate hydrolases"/>
    <property type="match status" value="2"/>
</dbReference>
<evidence type="ECO:0000256" key="9">
    <source>
        <dbReference type="ARBA" id="ARBA00022967"/>
    </source>
</evidence>
<dbReference type="FunFam" id="3.40.50.300:FF:000205">
    <property type="entry name" value="ABC transporter B family member 4"/>
    <property type="match status" value="1"/>
</dbReference>
<evidence type="ECO:0000256" key="6">
    <source>
        <dbReference type="ARBA" id="ARBA00022737"/>
    </source>
</evidence>
<evidence type="ECO:0000313" key="17">
    <source>
        <dbReference type="EMBL" id="MBY80926.1"/>
    </source>
</evidence>
<dbReference type="InterPro" id="IPR017871">
    <property type="entry name" value="ABC_transporter-like_CS"/>
</dbReference>
<dbReference type="GO" id="GO:0008559">
    <property type="term" value="F:ABC-type xenobiotic transporter activity"/>
    <property type="evidence" value="ECO:0007669"/>
    <property type="project" value="UniProtKB-EC"/>
</dbReference>
<feature type="transmembrane region" description="Helical" evidence="14">
    <location>
        <begin position="242"/>
        <end position="262"/>
    </location>
</feature>
<feature type="transmembrane region" description="Helical" evidence="14">
    <location>
        <begin position="967"/>
        <end position="985"/>
    </location>
</feature>
<keyword evidence="18" id="KW-1185">Reference proteome</keyword>
<gene>
    <name evidence="17" type="primary">Abcb1a_0</name>
    <name evidence="19" type="synonym">LOC112682588</name>
    <name evidence="17" type="ORF">g.76644</name>
</gene>
<feature type="domain" description="ABC transmembrane type-1" evidence="16">
    <location>
        <begin position="746"/>
        <end position="1032"/>
    </location>
</feature>
<dbReference type="InterPro" id="IPR027417">
    <property type="entry name" value="P-loop_NTPase"/>
</dbReference>
<dbReference type="PROSITE" id="PS50929">
    <property type="entry name" value="ABC_TM1F"/>
    <property type="match status" value="2"/>
</dbReference>
<organism evidence="17">
    <name type="scientific">Sipha flava</name>
    <name type="common">yellow sugarcane aphid</name>
    <dbReference type="NCBI Taxonomy" id="143950"/>
    <lineage>
        <taxon>Eukaryota</taxon>
        <taxon>Metazoa</taxon>
        <taxon>Ecdysozoa</taxon>
        <taxon>Arthropoda</taxon>
        <taxon>Hexapoda</taxon>
        <taxon>Insecta</taxon>
        <taxon>Pterygota</taxon>
        <taxon>Neoptera</taxon>
        <taxon>Paraneoptera</taxon>
        <taxon>Hemiptera</taxon>
        <taxon>Sternorrhyncha</taxon>
        <taxon>Aphidomorpha</taxon>
        <taxon>Aphidoidea</taxon>
        <taxon>Aphididae</taxon>
        <taxon>Sipha</taxon>
    </lineage>
</organism>
<dbReference type="FunFam" id="1.20.1560.10:FF:000018">
    <property type="entry name" value="ATP-binding cassette subfamily B member 11"/>
    <property type="match status" value="1"/>
</dbReference>
<accession>A0A2S2QT24</accession>
<feature type="transmembrane region" description="Helical" evidence="14">
    <location>
        <begin position="268"/>
        <end position="285"/>
    </location>
</feature>
<feature type="transmembrane region" description="Helical" evidence="14">
    <location>
        <begin position="868"/>
        <end position="885"/>
    </location>
</feature>